<evidence type="ECO:0000313" key="2">
    <source>
        <dbReference type="Proteomes" id="UP000005038"/>
    </source>
</evidence>
<gene>
    <name evidence="1" type="ORF">GOOTI_202_00620</name>
</gene>
<comment type="caution">
    <text evidence="1">The sequence shown here is derived from an EMBL/GenBank/DDBJ whole genome shotgun (WGS) entry which is preliminary data.</text>
</comment>
<dbReference type="Proteomes" id="UP000005038">
    <property type="component" value="Unassembled WGS sequence"/>
</dbReference>
<dbReference type="EMBL" id="BAFB01000202">
    <property type="protein sequence ID" value="GAB36206.1"/>
    <property type="molecule type" value="Genomic_DNA"/>
</dbReference>
<name>H5TRU8_GORO1</name>
<sequence length="56" mass="6106">MKGITMDITELQAAVDAADRAAEGDSNDSEIEALQQALEIALDMLREYGVTIKSRH</sequence>
<proteinExistence type="predicted"/>
<reference evidence="1" key="1">
    <citation type="submission" date="2012-02" db="EMBL/GenBank/DDBJ databases">
        <title>Whole genome shotgun sequence of Gordonia otitidis NBRC 100426.</title>
        <authorList>
            <person name="Yoshida I."/>
            <person name="Hosoyama A."/>
            <person name="Tsuchikane K."/>
            <person name="Katsumata H."/>
            <person name="Yamazaki S."/>
            <person name="Fujita N."/>
        </authorList>
    </citation>
    <scope>NUCLEOTIDE SEQUENCE [LARGE SCALE GENOMIC DNA]</scope>
    <source>
        <strain evidence="1">NBRC 100426</strain>
    </source>
</reference>
<organism evidence="1 2">
    <name type="scientific">Gordonia otitidis (strain DSM 44809 / CCUG 52243 / JCM 12355 / NBRC 100426 / IFM 10032)</name>
    <dbReference type="NCBI Taxonomy" id="1108044"/>
    <lineage>
        <taxon>Bacteria</taxon>
        <taxon>Bacillati</taxon>
        <taxon>Actinomycetota</taxon>
        <taxon>Actinomycetes</taxon>
        <taxon>Mycobacteriales</taxon>
        <taxon>Gordoniaceae</taxon>
        <taxon>Gordonia</taxon>
    </lineage>
</organism>
<keyword evidence="2" id="KW-1185">Reference proteome</keyword>
<accession>H5TRU8</accession>
<evidence type="ECO:0000313" key="1">
    <source>
        <dbReference type="EMBL" id="GAB36206.1"/>
    </source>
</evidence>
<dbReference type="AlphaFoldDB" id="H5TRU8"/>
<protein>
    <submittedName>
        <fullName evidence="1">Uncharacterized protein</fullName>
    </submittedName>
</protein>
<dbReference type="STRING" id="1108044.GOOTI_202_00620"/>